<accession>A0A0B4X4U0</accession>
<keyword evidence="2" id="KW-1185">Reference proteome</keyword>
<protein>
    <submittedName>
        <fullName evidence="1">Uncharacterized protein</fullName>
    </submittedName>
</protein>
<proteinExistence type="predicted"/>
<dbReference type="KEGG" id="rga:RGR602_CH02869"/>
<organism evidence="1 2">
    <name type="scientific">Rhizobium gallicum bv. gallicum R602sp</name>
    <dbReference type="NCBI Taxonomy" id="1041138"/>
    <lineage>
        <taxon>Bacteria</taxon>
        <taxon>Pseudomonadati</taxon>
        <taxon>Pseudomonadota</taxon>
        <taxon>Alphaproteobacteria</taxon>
        <taxon>Hyphomicrobiales</taxon>
        <taxon>Rhizobiaceae</taxon>
        <taxon>Rhizobium/Agrobacterium group</taxon>
        <taxon>Rhizobium</taxon>
    </lineage>
</organism>
<gene>
    <name evidence="1" type="ORF">RGR602_CH02869</name>
</gene>
<dbReference type="RefSeq" id="WP_039845629.1">
    <property type="nucleotide sequence ID" value="NZ_CP006877.1"/>
</dbReference>
<sequence>MKDQRPDGFMMIGLHKLAAQNGDGLVPELYDLLVKHAERQQLYANVTEFPVWEARMPGEKTDAALGREAANGNNVVFFPQARVDGTKV</sequence>
<dbReference type="Proteomes" id="UP000031368">
    <property type="component" value="Chromosome"/>
</dbReference>
<reference evidence="1 2" key="1">
    <citation type="submission" date="2013-11" db="EMBL/GenBank/DDBJ databases">
        <title>Complete genome sequence of Rhizobium gallicum bv. gallicum R602.</title>
        <authorList>
            <person name="Bustos P."/>
            <person name="Santamaria R.I."/>
            <person name="Lozano L."/>
            <person name="Acosta J.L."/>
            <person name="Ormeno-Orrillo E."/>
            <person name="Rogel M.A."/>
            <person name="Romero D."/>
            <person name="Cevallos M.A."/>
            <person name="Martinez-Romero E."/>
            <person name="Gonzalez V."/>
        </authorList>
    </citation>
    <scope>NUCLEOTIDE SEQUENCE [LARGE SCALE GENOMIC DNA]</scope>
    <source>
        <strain evidence="1 2">R602</strain>
    </source>
</reference>
<evidence type="ECO:0000313" key="2">
    <source>
        <dbReference type="Proteomes" id="UP000031368"/>
    </source>
</evidence>
<evidence type="ECO:0000313" key="1">
    <source>
        <dbReference type="EMBL" id="AJD42186.1"/>
    </source>
</evidence>
<dbReference type="AlphaFoldDB" id="A0A0B4X4U0"/>
<name>A0A0B4X4U0_9HYPH</name>
<dbReference type="EMBL" id="CP006877">
    <property type="protein sequence ID" value="AJD42186.1"/>
    <property type="molecule type" value="Genomic_DNA"/>
</dbReference>
<dbReference type="HOGENOM" id="CLU_2438692_0_0_5"/>